<keyword evidence="1" id="KW-0812">Transmembrane</keyword>
<reference evidence="2 3" key="1">
    <citation type="submission" date="2015-10" db="EMBL/GenBank/DDBJ databases">
        <title>Genome analyses suggest a sexual origin of heterokaryosis in a supposedly ancient asexual fungus.</title>
        <authorList>
            <person name="Ropars J."/>
            <person name="Sedzielewska K."/>
            <person name="Noel J."/>
            <person name="Charron P."/>
            <person name="Farinelli L."/>
            <person name="Marton T."/>
            <person name="Kruger M."/>
            <person name="Pelin A."/>
            <person name="Brachmann A."/>
            <person name="Corradi N."/>
        </authorList>
    </citation>
    <scope>NUCLEOTIDE SEQUENCE [LARGE SCALE GENOMIC DNA]</scope>
    <source>
        <strain evidence="2 3">A4</strain>
    </source>
</reference>
<accession>A0A2I1HCR9</accession>
<evidence type="ECO:0000313" key="2">
    <source>
        <dbReference type="EMBL" id="PKY56668.1"/>
    </source>
</evidence>
<sequence>MPKVNYSQIFQPLTILFTQAQLNTILLAYLPSKLEFYLTGIIAVDMFITTVIASTISTSIPALFQFLSNTGTPWGKWGHKKNVTMQIEYYTQGKYGYSYTNVFYEALSWLISQQTK</sequence>
<organism evidence="2 3">
    <name type="scientific">Rhizophagus irregularis</name>
    <dbReference type="NCBI Taxonomy" id="588596"/>
    <lineage>
        <taxon>Eukaryota</taxon>
        <taxon>Fungi</taxon>
        <taxon>Fungi incertae sedis</taxon>
        <taxon>Mucoromycota</taxon>
        <taxon>Glomeromycotina</taxon>
        <taxon>Glomeromycetes</taxon>
        <taxon>Glomerales</taxon>
        <taxon>Glomeraceae</taxon>
        <taxon>Rhizophagus</taxon>
    </lineage>
</organism>
<proteinExistence type="predicted"/>
<evidence type="ECO:0000313" key="3">
    <source>
        <dbReference type="Proteomes" id="UP000234323"/>
    </source>
</evidence>
<keyword evidence="1" id="KW-0472">Membrane</keyword>
<dbReference type="VEuPathDB" id="FungiDB:RhiirFUN_000854"/>
<dbReference type="AlphaFoldDB" id="A0A2I1HCR9"/>
<dbReference type="Proteomes" id="UP000234323">
    <property type="component" value="Unassembled WGS sequence"/>
</dbReference>
<keyword evidence="3" id="KW-1185">Reference proteome</keyword>
<evidence type="ECO:0000256" key="1">
    <source>
        <dbReference type="SAM" id="Phobius"/>
    </source>
</evidence>
<keyword evidence="1" id="KW-1133">Transmembrane helix</keyword>
<comment type="caution">
    <text evidence="2">The sequence shown here is derived from an EMBL/GenBank/DDBJ whole genome shotgun (WGS) entry which is preliminary data.</text>
</comment>
<dbReference type="VEuPathDB" id="FungiDB:FUN_020327"/>
<gene>
    <name evidence="2" type="ORF">RhiirA4_411307</name>
</gene>
<dbReference type="EMBL" id="LLXI01002262">
    <property type="protein sequence ID" value="PKY56668.1"/>
    <property type="molecule type" value="Genomic_DNA"/>
</dbReference>
<dbReference type="VEuPathDB" id="FungiDB:RhiirA1_421780"/>
<name>A0A2I1HCR9_9GLOM</name>
<protein>
    <submittedName>
        <fullName evidence="2">Uncharacterized protein</fullName>
    </submittedName>
</protein>
<feature type="transmembrane region" description="Helical" evidence="1">
    <location>
        <begin position="12"/>
        <end position="30"/>
    </location>
</feature>
<feature type="non-terminal residue" evidence="2">
    <location>
        <position position="116"/>
    </location>
</feature>